<evidence type="ECO:0000313" key="6">
    <source>
        <dbReference type="EMBL" id="KAK4384951.1"/>
    </source>
</evidence>
<dbReference type="PANTHER" id="PTHR31636">
    <property type="entry name" value="OSJNBA0084A10.13 PROTEIN-RELATED"/>
    <property type="match status" value="1"/>
</dbReference>
<feature type="region of interest" description="Leucine repeat II (LRII)" evidence="3">
    <location>
        <begin position="429"/>
        <end position="461"/>
    </location>
</feature>
<keyword evidence="7" id="KW-1185">Reference proteome</keyword>
<organism evidence="6 7">
    <name type="scientific">Sesamum angolense</name>
    <dbReference type="NCBI Taxonomy" id="2727404"/>
    <lineage>
        <taxon>Eukaryota</taxon>
        <taxon>Viridiplantae</taxon>
        <taxon>Streptophyta</taxon>
        <taxon>Embryophyta</taxon>
        <taxon>Tracheophyta</taxon>
        <taxon>Spermatophyta</taxon>
        <taxon>Magnoliopsida</taxon>
        <taxon>eudicotyledons</taxon>
        <taxon>Gunneridae</taxon>
        <taxon>Pentapetalae</taxon>
        <taxon>asterids</taxon>
        <taxon>lamiids</taxon>
        <taxon>Lamiales</taxon>
        <taxon>Pedaliaceae</taxon>
        <taxon>Sesamum</taxon>
    </lineage>
</organism>
<evidence type="ECO:0000256" key="3">
    <source>
        <dbReference type="PROSITE-ProRule" id="PRU01191"/>
    </source>
</evidence>
<dbReference type="Proteomes" id="UP001289374">
    <property type="component" value="Unassembled WGS sequence"/>
</dbReference>
<evidence type="ECO:0000256" key="2">
    <source>
        <dbReference type="ARBA" id="ARBA00023163"/>
    </source>
</evidence>
<dbReference type="Pfam" id="PF03514">
    <property type="entry name" value="GRAS"/>
    <property type="match status" value="1"/>
</dbReference>
<feature type="compositionally biased region" description="Polar residues" evidence="5">
    <location>
        <begin position="21"/>
        <end position="34"/>
    </location>
</feature>
<evidence type="ECO:0000256" key="1">
    <source>
        <dbReference type="ARBA" id="ARBA00023015"/>
    </source>
</evidence>
<feature type="region of interest" description="SAW" evidence="3">
    <location>
        <begin position="566"/>
        <end position="643"/>
    </location>
</feature>
<keyword evidence="1" id="KW-0805">Transcription regulation</keyword>
<evidence type="ECO:0000256" key="5">
    <source>
        <dbReference type="SAM" id="MobiDB-lite"/>
    </source>
</evidence>
<feature type="region of interest" description="Disordered" evidence="5">
    <location>
        <begin position="240"/>
        <end position="266"/>
    </location>
</feature>
<dbReference type="PROSITE" id="PS50985">
    <property type="entry name" value="GRAS"/>
    <property type="match status" value="1"/>
</dbReference>
<feature type="compositionally biased region" description="Low complexity" evidence="5">
    <location>
        <begin position="250"/>
        <end position="266"/>
    </location>
</feature>
<keyword evidence="4" id="KW-0175">Coiled coil</keyword>
<name>A0AAE1TD85_9LAMI</name>
<gene>
    <name evidence="6" type="ORF">Sango_2619100</name>
</gene>
<proteinExistence type="inferred from homology"/>
<dbReference type="EMBL" id="JACGWL010000016">
    <property type="protein sequence ID" value="KAK4384951.1"/>
    <property type="molecule type" value="Genomic_DNA"/>
</dbReference>
<accession>A0AAE1TD85</accession>
<reference evidence="6" key="1">
    <citation type="submission" date="2020-06" db="EMBL/GenBank/DDBJ databases">
        <authorList>
            <person name="Li T."/>
            <person name="Hu X."/>
            <person name="Zhang T."/>
            <person name="Song X."/>
            <person name="Zhang H."/>
            <person name="Dai N."/>
            <person name="Sheng W."/>
            <person name="Hou X."/>
            <person name="Wei L."/>
        </authorList>
    </citation>
    <scope>NUCLEOTIDE SEQUENCE</scope>
    <source>
        <strain evidence="6">K16</strain>
        <tissue evidence="6">Leaf</tissue>
    </source>
</reference>
<feature type="compositionally biased region" description="Polar residues" evidence="5">
    <location>
        <begin position="606"/>
        <end position="616"/>
    </location>
</feature>
<feature type="region of interest" description="Disordered" evidence="5">
    <location>
        <begin position="593"/>
        <end position="616"/>
    </location>
</feature>
<feature type="region of interest" description="Disordered" evidence="5">
    <location>
        <begin position="1"/>
        <end position="34"/>
    </location>
</feature>
<comment type="caution">
    <text evidence="3">Lacks conserved residue(s) required for the propagation of feature annotation.</text>
</comment>
<comment type="caution">
    <text evidence="6">The sequence shown here is derived from an EMBL/GenBank/DDBJ whole genome shotgun (WGS) entry which is preliminary data.</text>
</comment>
<feature type="coiled-coil region" evidence="4">
    <location>
        <begin position="193"/>
        <end position="220"/>
    </location>
</feature>
<reference evidence="6" key="2">
    <citation type="journal article" date="2024" name="Plant">
        <title>Genomic evolution and insights into agronomic trait innovations of Sesamum species.</title>
        <authorList>
            <person name="Miao H."/>
            <person name="Wang L."/>
            <person name="Qu L."/>
            <person name="Liu H."/>
            <person name="Sun Y."/>
            <person name="Le M."/>
            <person name="Wang Q."/>
            <person name="Wei S."/>
            <person name="Zheng Y."/>
            <person name="Lin W."/>
            <person name="Duan Y."/>
            <person name="Cao H."/>
            <person name="Xiong S."/>
            <person name="Wang X."/>
            <person name="Wei L."/>
            <person name="Li C."/>
            <person name="Ma Q."/>
            <person name="Ju M."/>
            <person name="Zhao R."/>
            <person name="Li G."/>
            <person name="Mu C."/>
            <person name="Tian Q."/>
            <person name="Mei H."/>
            <person name="Zhang T."/>
            <person name="Gao T."/>
            <person name="Zhang H."/>
        </authorList>
    </citation>
    <scope>NUCLEOTIDE SEQUENCE</scope>
    <source>
        <strain evidence="6">K16</strain>
    </source>
</reference>
<feature type="short sequence motif" description="VHIID" evidence="3">
    <location>
        <begin position="376"/>
        <end position="380"/>
    </location>
</feature>
<protein>
    <submittedName>
        <fullName evidence="6">Scarecrow-like protein 8</fullName>
    </submittedName>
</protein>
<evidence type="ECO:0000256" key="4">
    <source>
        <dbReference type="SAM" id="Coils"/>
    </source>
</evidence>
<evidence type="ECO:0000313" key="7">
    <source>
        <dbReference type="Proteomes" id="UP001289374"/>
    </source>
</evidence>
<dbReference type="InterPro" id="IPR005202">
    <property type="entry name" value="TF_GRAS"/>
</dbReference>
<dbReference type="AlphaFoldDB" id="A0AAE1TD85"/>
<comment type="similarity">
    <text evidence="3">Belongs to the GRAS family.</text>
</comment>
<keyword evidence="2" id="KW-0804">Transcription</keyword>
<sequence length="643" mass="70288">MSSGFSGGVPDFFSAGRRSTVMPTNMNSGYDTRLNPQQQFSFRSPLSGILPDPAAQIHRTDLIGKRSLAEFQQQQQSFLQQQQNQQGLGFYLRNVKPRPNYQHASPISPLSPVDFSSVPSISPEVSSGSSVSNSVNSRYGLPILQQHRPQSLTLSNRNVNNVSTRISLPNLAVLQNKGFGSPGVSLSSPALQVSAEESEKNMMNHRLQELEKQLLGDEEDGEAVSVVTNSEWSETIQSLMGPTQKPISPSPTSSSSSCSSTSASPALPCPKQTLIDAAVAISEGKPEAATELLTRLQQVANACGSSEQRLTSYMLSALNSRVNPTEHPPPVSELYGKEHAASTQMLYDVSPCFKLGFMAANLAILEATLEQGYDKIHVLDFDIGQGGQYVHLLHALAVKKKKLDNKPFATLRITTFTDFATAGEEKLKIVGEGLKALANRIGVSLNFHVRNFNINDLTHEKLEVQSTEALAVNFAFKLYRMPDESVTTENLRDELLRRVKGLSPTVMTVVEQEMNTNTAPLIPRVRETYEHYGALFDSLDATVSRESPERVRIESGLGRKIGNSVACEGRDRVERCEVFGKWRARMSMAGFKPRGMSQPAAESLRSKLNSGTRGNPGFTVNEQSGGICFGWMGRTLTVASAWC</sequence>